<dbReference type="Pfam" id="PF13409">
    <property type="entry name" value="GST_N_2"/>
    <property type="match status" value="1"/>
</dbReference>
<evidence type="ECO:0000259" key="3">
    <source>
        <dbReference type="PROSITE" id="PS50405"/>
    </source>
</evidence>
<gene>
    <name evidence="4" type="primary">gst_1</name>
    <name evidence="4" type="ORF">TRIHO_19340</name>
</gene>
<dbReference type="PROSITE" id="PS50405">
    <property type="entry name" value="GST_CTER"/>
    <property type="match status" value="1"/>
</dbReference>
<dbReference type="CDD" id="cd03057">
    <property type="entry name" value="GST_N_Beta"/>
    <property type="match status" value="1"/>
</dbReference>
<dbReference type="SUPFAM" id="SSF47616">
    <property type="entry name" value="GST C-terminal domain-like"/>
    <property type="match status" value="1"/>
</dbReference>
<dbReference type="Proteomes" id="UP000068382">
    <property type="component" value="Unassembled WGS sequence"/>
</dbReference>
<dbReference type="InterPro" id="IPR040079">
    <property type="entry name" value="Glutathione_S-Trfase"/>
</dbReference>
<protein>
    <submittedName>
        <fullName evidence="4">Glutathione S-transferase GST-4.5</fullName>
        <ecNumber evidence="4">2.5.1.18</ecNumber>
    </submittedName>
</protein>
<dbReference type="Gene3D" id="3.40.30.10">
    <property type="entry name" value="Glutaredoxin"/>
    <property type="match status" value="1"/>
</dbReference>
<sequence>MTLPYRLHYAPDNASLIVRLALEELRLPYSTVLVDRSAQAQRSPAYLRLNPNGTIPVLETPEGVLFETAAILLWLADRKDRPDRGGRLAPAPEAAGRGTFLTWLFWTSNTLHMDLRGYFYPEKLIGDDAADQAKLRQVLRGRLRADLVILEHALQSTPGLAGAESATLLDLYLPCLMRWCQLYANPPRADGSTAADAERWFDLAVHPALLAVCQKAETRASTKAAQQAEGLGPTPFSNPVLATPPEGSAT</sequence>
<evidence type="ECO:0000259" key="2">
    <source>
        <dbReference type="PROSITE" id="PS50404"/>
    </source>
</evidence>
<feature type="region of interest" description="Disordered" evidence="1">
    <location>
        <begin position="223"/>
        <end position="250"/>
    </location>
</feature>
<keyword evidence="5" id="KW-1185">Reference proteome</keyword>
<dbReference type="OrthoDB" id="7583243at2"/>
<dbReference type="SFLD" id="SFLDG00358">
    <property type="entry name" value="Main_(cytGST)"/>
    <property type="match status" value="1"/>
</dbReference>
<dbReference type="InterPro" id="IPR036282">
    <property type="entry name" value="Glutathione-S-Trfase_C_sf"/>
</dbReference>
<evidence type="ECO:0000313" key="4">
    <source>
        <dbReference type="EMBL" id="KUP93217.1"/>
    </source>
</evidence>
<dbReference type="SFLD" id="SFLDS00019">
    <property type="entry name" value="Glutathione_Transferase_(cytos"/>
    <property type="match status" value="1"/>
</dbReference>
<feature type="domain" description="GST C-terminal" evidence="3">
    <location>
        <begin position="93"/>
        <end position="236"/>
    </location>
</feature>
<dbReference type="PROSITE" id="PS50404">
    <property type="entry name" value="GST_NTER"/>
    <property type="match status" value="1"/>
</dbReference>
<organism evidence="4 5">
    <name type="scientific">Tritonibacter horizontis</name>
    <dbReference type="NCBI Taxonomy" id="1768241"/>
    <lineage>
        <taxon>Bacteria</taxon>
        <taxon>Pseudomonadati</taxon>
        <taxon>Pseudomonadota</taxon>
        <taxon>Alphaproteobacteria</taxon>
        <taxon>Rhodobacterales</taxon>
        <taxon>Paracoccaceae</taxon>
        <taxon>Tritonibacter</taxon>
    </lineage>
</organism>
<dbReference type="AlphaFoldDB" id="A0A132BZG1"/>
<dbReference type="Gene3D" id="1.20.1050.10">
    <property type="match status" value="1"/>
</dbReference>
<dbReference type="InterPro" id="IPR010987">
    <property type="entry name" value="Glutathione-S-Trfase_C-like"/>
</dbReference>
<proteinExistence type="predicted"/>
<accession>A0A132BZG1</accession>
<dbReference type="InterPro" id="IPR036249">
    <property type="entry name" value="Thioredoxin-like_sf"/>
</dbReference>
<name>A0A132BZG1_9RHOB</name>
<evidence type="ECO:0000256" key="1">
    <source>
        <dbReference type="SAM" id="MobiDB-lite"/>
    </source>
</evidence>
<dbReference type="GO" id="GO:0004364">
    <property type="term" value="F:glutathione transferase activity"/>
    <property type="evidence" value="ECO:0007669"/>
    <property type="project" value="UniProtKB-EC"/>
</dbReference>
<comment type="caution">
    <text evidence="4">The sequence shown here is derived from an EMBL/GenBank/DDBJ whole genome shotgun (WGS) entry which is preliminary data.</text>
</comment>
<feature type="domain" description="GST N-terminal" evidence="2">
    <location>
        <begin position="2"/>
        <end position="83"/>
    </location>
</feature>
<dbReference type="PATRIC" id="fig|1768241.3.peg.2033"/>
<reference evidence="4 5" key="1">
    <citation type="submission" date="2015-12" db="EMBL/GenBank/DDBJ databases">
        <title>Genome sequence of the marine Rhodobacteraceae strain O3.65, Candidatus Tritonibacter horizontis.</title>
        <authorList>
            <person name="Poehlein A."/>
            <person name="Giebel H.A."/>
            <person name="Voget S."/>
            <person name="Brinkhoff T."/>
        </authorList>
    </citation>
    <scope>NUCLEOTIDE SEQUENCE [LARGE SCALE GENOMIC DNA]</scope>
    <source>
        <strain evidence="4 5">O3.65</strain>
    </source>
</reference>
<dbReference type="InterPro" id="IPR004045">
    <property type="entry name" value="Glutathione_S-Trfase_N"/>
</dbReference>
<dbReference type="PANTHER" id="PTHR44051">
    <property type="entry name" value="GLUTATHIONE S-TRANSFERASE-RELATED"/>
    <property type="match status" value="1"/>
</dbReference>
<keyword evidence="4" id="KW-0808">Transferase</keyword>
<evidence type="ECO:0000313" key="5">
    <source>
        <dbReference type="Proteomes" id="UP000068382"/>
    </source>
</evidence>
<dbReference type="SUPFAM" id="SSF52833">
    <property type="entry name" value="Thioredoxin-like"/>
    <property type="match status" value="1"/>
</dbReference>
<dbReference type="PANTHER" id="PTHR44051:SF8">
    <property type="entry name" value="GLUTATHIONE S-TRANSFERASE GSTA"/>
    <property type="match status" value="1"/>
</dbReference>
<dbReference type="RefSeq" id="WP_068242506.1">
    <property type="nucleotide sequence ID" value="NZ_LPUY01000057.1"/>
</dbReference>
<dbReference type="EMBL" id="LPUY01000057">
    <property type="protein sequence ID" value="KUP93217.1"/>
    <property type="molecule type" value="Genomic_DNA"/>
</dbReference>
<dbReference type="EC" id="2.5.1.18" evidence="4"/>